<dbReference type="eggNOG" id="ENOG502ZNM1">
    <property type="taxonomic scope" value="Bacteria"/>
</dbReference>
<dbReference type="STRING" id="1249627.D779_2112"/>
<dbReference type="RefSeq" id="WP_043754133.1">
    <property type="nucleotide sequence ID" value="NZ_AONC01000035.1"/>
</dbReference>
<organism evidence="1 2">
    <name type="scientific">Imhoffiella purpurea</name>
    <dbReference type="NCBI Taxonomy" id="1249627"/>
    <lineage>
        <taxon>Bacteria</taxon>
        <taxon>Pseudomonadati</taxon>
        <taxon>Pseudomonadota</taxon>
        <taxon>Gammaproteobacteria</taxon>
        <taxon>Chromatiales</taxon>
        <taxon>Chromatiaceae</taxon>
        <taxon>Imhoffiella</taxon>
    </lineage>
</organism>
<keyword evidence="2" id="KW-1185">Reference proteome</keyword>
<gene>
    <name evidence="1" type="ORF">D779_2112</name>
</gene>
<accession>W9VD51</accession>
<evidence type="ECO:0000313" key="1">
    <source>
        <dbReference type="EMBL" id="EXJ14906.1"/>
    </source>
</evidence>
<reference evidence="1 2" key="1">
    <citation type="submission" date="2012-11" db="EMBL/GenBank/DDBJ databases">
        <title>Genome assembly of Thiorhodococcus sp. AK35.</title>
        <authorList>
            <person name="Nupur N."/>
            <person name="Khatri I."/>
            <person name="Subramanian S."/>
            <person name="Pinnaka A."/>
        </authorList>
    </citation>
    <scope>NUCLEOTIDE SEQUENCE [LARGE SCALE GENOMIC DNA]</scope>
    <source>
        <strain evidence="1 2">AK35</strain>
    </source>
</reference>
<evidence type="ECO:0000313" key="2">
    <source>
        <dbReference type="Proteomes" id="UP000019460"/>
    </source>
</evidence>
<dbReference type="AlphaFoldDB" id="W9VD51"/>
<dbReference type="Proteomes" id="UP000019460">
    <property type="component" value="Unassembled WGS sequence"/>
</dbReference>
<protein>
    <submittedName>
        <fullName evidence="1">Uncharacterized protein</fullName>
    </submittedName>
</protein>
<dbReference type="EMBL" id="AONC01000035">
    <property type="protein sequence ID" value="EXJ14906.1"/>
    <property type="molecule type" value="Genomic_DNA"/>
</dbReference>
<comment type="caution">
    <text evidence="1">The sequence shown here is derived from an EMBL/GenBank/DDBJ whole genome shotgun (WGS) entry which is preliminary data.</text>
</comment>
<proteinExistence type="predicted"/>
<name>W9VD51_9GAMM</name>
<sequence>MQRIEPDRVTVAIENAAGGPATAVLAVDPKSGPRGIEPGQLIRVWPGAPPGADGIWTQARLVPFERGAGAADRTGVRARIMFGAQRGFGGGRGGR</sequence>
<dbReference type="OrthoDB" id="5773051at2"/>